<name>A0A915J5C5_ROMCU</name>
<evidence type="ECO:0000313" key="1">
    <source>
        <dbReference type="Proteomes" id="UP000887565"/>
    </source>
</evidence>
<organism evidence="1 2">
    <name type="scientific">Romanomermis culicivorax</name>
    <name type="common">Nematode worm</name>
    <dbReference type="NCBI Taxonomy" id="13658"/>
    <lineage>
        <taxon>Eukaryota</taxon>
        <taxon>Metazoa</taxon>
        <taxon>Ecdysozoa</taxon>
        <taxon>Nematoda</taxon>
        <taxon>Enoplea</taxon>
        <taxon>Dorylaimia</taxon>
        <taxon>Mermithida</taxon>
        <taxon>Mermithoidea</taxon>
        <taxon>Mermithidae</taxon>
        <taxon>Romanomermis</taxon>
    </lineage>
</organism>
<reference evidence="2" key="1">
    <citation type="submission" date="2022-11" db="UniProtKB">
        <authorList>
            <consortium name="WormBaseParasite"/>
        </authorList>
    </citation>
    <scope>IDENTIFICATION</scope>
</reference>
<dbReference type="AlphaFoldDB" id="A0A915J5C5"/>
<dbReference type="WBParaSite" id="nRc.2.0.1.t21636-RA">
    <property type="protein sequence ID" value="nRc.2.0.1.t21636-RA"/>
    <property type="gene ID" value="nRc.2.0.1.g21636"/>
</dbReference>
<evidence type="ECO:0000313" key="2">
    <source>
        <dbReference type="WBParaSite" id="nRc.2.0.1.t21636-RA"/>
    </source>
</evidence>
<proteinExistence type="predicted"/>
<protein>
    <submittedName>
        <fullName evidence="2">Uncharacterized protein</fullName>
    </submittedName>
</protein>
<dbReference type="Proteomes" id="UP000887565">
    <property type="component" value="Unplaced"/>
</dbReference>
<keyword evidence="1" id="KW-1185">Reference proteome</keyword>
<accession>A0A915J5C5</accession>
<sequence length="126" mass="13704">MGNSSTFENDDNMDDTGGIDNNLNDDGFSGVWFQCFFGDNMLKVSPVKGEDPLKKIAQLDKAKLISKAEKLIEEIKNGRPNWSQLSRLSAGMANWRLTSKALLVAAFKDPSNFDDGCSSILVVAAG</sequence>